<accession>Q8N8Z1</accession>
<dbReference type="AlphaFoldDB" id="Q8N8Z1"/>
<organism evidence="1">
    <name type="scientific">Homo sapiens</name>
    <name type="common">Human</name>
    <dbReference type="NCBI Taxonomy" id="9606"/>
    <lineage>
        <taxon>Eukaryota</taxon>
        <taxon>Metazoa</taxon>
        <taxon>Chordata</taxon>
        <taxon>Craniata</taxon>
        <taxon>Vertebrata</taxon>
        <taxon>Euteleostomi</taxon>
        <taxon>Mammalia</taxon>
        <taxon>Eutheria</taxon>
        <taxon>Euarchontoglires</taxon>
        <taxon>Primates</taxon>
        <taxon>Haplorrhini</taxon>
        <taxon>Catarrhini</taxon>
        <taxon>Hominidae</taxon>
        <taxon>Homo</taxon>
    </lineage>
</organism>
<evidence type="ECO:0000313" key="1">
    <source>
        <dbReference type="EMBL" id="BAC04670.1"/>
    </source>
</evidence>
<proteinExistence type="evidence at transcript level"/>
<dbReference type="PhylomeDB" id="Q8N8Z1"/>
<name>Q8N8Z1_HUMAN</name>
<reference evidence="1" key="1">
    <citation type="journal article" date="2004" name="Nat. Genet.">
        <title>Complete sequencing and characterization of 21,243 full-length human cDNAs.</title>
        <authorList>
            <person name="Ota T."/>
            <person name="Suzuki Y."/>
            <person name="Nishikawa T."/>
            <person name="Otsuki T."/>
            <person name="Sugiyama T."/>
            <person name="Irie R."/>
            <person name="Wakamatsu A."/>
            <person name="Hayashi K."/>
            <person name="Sato H."/>
            <person name="Nagai K."/>
            <person name="Kimura K."/>
            <person name="Makita H."/>
            <person name="Sekine M."/>
            <person name="Obayashi M."/>
            <person name="Nishi T."/>
            <person name="Shibahara T."/>
            <person name="Tanaka T."/>
            <person name="Ishii S."/>
            <person name="Yamamoto J."/>
            <person name="Saito K."/>
            <person name="Kawai Y."/>
            <person name="Isono Y."/>
            <person name="Nakamura Y."/>
            <person name="Nagahari K."/>
            <person name="Murakami K."/>
            <person name="Yasuda T."/>
            <person name="Iwayanagi T."/>
            <person name="Wagatsuma M."/>
            <person name="Shiratori A."/>
            <person name="Sudo H."/>
            <person name="Hosoiri T."/>
            <person name="Kaku Y."/>
            <person name="Kodaira H."/>
            <person name="Kondo H."/>
            <person name="Sugawara M."/>
            <person name="Takahashi M."/>
            <person name="Kanda K."/>
            <person name="Yokoi T."/>
            <person name="Furuya T."/>
            <person name="Kikkawa E."/>
            <person name="Omura Y."/>
            <person name="Abe K."/>
            <person name="Kamihara K."/>
            <person name="Katsuta N."/>
            <person name="Sato K."/>
            <person name="Tanikawa M."/>
            <person name="Yamazaki M."/>
            <person name="Ninomiya K."/>
            <person name="Ishibashi T."/>
            <person name="Yamashita H."/>
            <person name="Murakawa K."/>
            <person name="Fujimori K."/>
            <person name="Tanai H."/>
            <person name="Kimata M."/>
            <person name="Watanabe M."/>
            <person name="Hiraoka S."/>
            <person name="Chiba Y."/>
            <person name="Ishida S."/>
            <person name="Ono Y."/>
            <person name="Takiguchi S."/>
            <person name="Watanabe S."/>
            <person name="Yosida M."/>
            <person name="Hotuta T."/>
            <person name="Kusano J."/>
            <person name="Kanehori K."/>
            <person name="Takahashi-Fujii A."/>
            <person name="Hara H."/>
            <person name="Tanase T."/>
            <person name="Nomura Y."/>
            <person name="Togiya S."/>
            <person name="Komai F."/>
            <person name="Hara R."/>
            <person name="Takeuchi K."/>
            <person name="Arita M."/>
            <person name="Imose N."/>
            <person name="Musashino K."/>
            <person name="Yuuki H."/>
            <person name="Oshima A."/>
            <person name="Sasaki N."/>
            <person name="Aotsuka S."/>
            <person name="Yoshikawa Y."/>
            <person name="Matsunawa H."/>
            <person name="Ichihara T."/>
            <person name="Shiohata N."/>
            <person name="Sano S."/>
            <person name="Moriya S."/>
            <person name="Momiyama H."/>
            <person name="Satoh N."/>
            <person name="Takami S."/>
            <person name="Terashima Y."/>
            <person name="Suzuki O."/>
            <person name="Nakagawa S."/>
            <person name="Senoh A."/>
            <person name="Mizoguchi H."/>
            <person name="Goto Y."/>
            <person name="Shimizu F."/>
            <person name="Wakebe H."/>
            <person name="Hishigaki H."/>
            <person name="Watanabe T."/>
            <person name="Sugiyama A."/>
            <person name="Takemoto M."/>
            <person name="Kawakami B."/>
            <person name="Yamazaki M."/>
            <person name="Watanabe K."/>
            <person name="Kumagai A."/>
            <person name="Itakura S."/>
            <person name="Fukuzumi Y."/>
            <person name="Fujimori Y."/>
            <person name="Komiyama M."/>
            <person name="Tashiro H."/>
            <person name="Tanigami A."/>
            <person name="Fujiwara T."/>
            <person name="Ono T."/>
            <person name="Yamada K."/>
            <person name="Fujii Y."/>
            <person name="Ozaki K."/>
            <person name="Hirao M."/>
            <person name="Ohmori Y."/>
            <person name="Kawabata A."/>
            <person name="Hikiji T."/>
            <person name="Kobatake N."/>
            <person name="Inagaki H."/>
            <person name="Ikema Y."/>
            <person name="Okamoto S."/>
            <person name="Okitani R."/>
            <person name="Kawakami T."/>
            <person name="Noguchi S."/>
            <person name="Itoh T."/>
            <person name="Shigeta K."/>
            <person name="Senba T."/>
            <person name="Matsumura K."/>
            <person name="Nakajima Y."/>
            <person name="Mizuno T."/>
            <person name="Morinaga M."/>
            <person name="Sasaki M."/>
            <person name="Togashi T."/>
            <person name="Oyama M."/>
            <person name="Hata H."/>
            <person name="Watanabe M."/>
            <person name="Komatsu T."/>
            <person name="Mizushima-Sugano J."/>
            <person name="Satoh T."/>
            <person name="Shirai Y."/>
            <person name="Takahashi Y."/>
            <person name="Nakagawa K."/>
            <person name="Okumura K."/>
            <person name="Nagase T."/>
            <person name="Nomura N."/>
            <person name="Kikuchi H."/>
            <person name="Masuho Y."/>
            <person name="Yamashita R."/>
            <person name="Nakai K."/>
            <person name="Yada T."/>
            <person name="Nakamura Y."/>
            <person name="Ohara O."/>
            <person name="Isogai T."/>
            <person name="Sugano S."/>
        </authorList>
    </citation>
    <scope>NUCLEOTIDE SEQUENCE</scope>
    <source>
        <tissue evidence="1">Kidney</tissue>
    </source>
</reference>
<dbReference type="EMBL" id="AK096006">
    <property type="protein sequence ID" value="BAC04670.1"/>
    <property type="molecule type" value="mRNA"/>
</dbReference>
<sequence length="156" mass="16634">MKVILCLEPGATRMHKPPLQTASVHTLQGRRATGCKGRHRFLQQQWAMGTERGHGDAVVALGPHPALASVHGLLLKAFSDLEVDLSGAHRGGCLDVELIPVLADLHVRLGRSRYGHFPQHGVHTCAGCTTGLGHGASPPVSGPVGHWSYPNFRKGP</sequence>
<protein>
    <submittedName>
        <fullName evidence="1">cDNA FLJ38687 fis, clone KIDNE2001117</fullName>
    </submittedName>
</protein>